<accession>A0A1H7FB28</accession>
<dbReference type="Pfam" id="PF04397">
    <property type="entry name" value="LytTR"/>
    <property type="match status" value="1"/>
</dbReference>
<evidence type="ECO:0000313" key="4">
    <source>
        <dbReference type="Proteomes" id="UP000199582"/>
    </source>
</evidence>
<name>A0A1H7FB28_9RHOB</name>
<dbReference type="Gene3D" id="2.40.50.1020">
    <property type="entry name" value="LytTr DNA-binding domain"/>
    <property type="match status" value="1"/>
</dbReference>
<feature type="transmembrane region" description="Helical" evidence="1">
    <location>
        <begin position="107"/>
        <end position="124"/>
    </location>
</feature>
<reference evidence="3 4" key="1">
    <citation type="submission" date="2016-10" db="EMBL/GenBank/DDBJ databases">
        <authorList>
            <person name="de Groot N.N."/>
        </authorList>
    </citation>
    <scope>NUCLEOTIDE SEQUENCE [LARGE SCALE GENOMIC DNA]</scope>
    <source>
        <strain evidence="3 4">DSM 100674</strain>
    </source>
</reference>
<dbReference type="STRING" id="1287727.SAMN05443999_10138"/>
<dbReference type="Proteomes" id="UP000199582">
    <property type="component" value="Unassembled WGS sequence"/>
</dbReference>
<feature type="domain" description="HTH LytTR-type" evidence="2">
    <location>
        <begin position="156"/>
        <end position="249"/>
    </location>
</feature>
<evidence type="ECO:0000313" key="3">
    <source>
        <dbReference type="EMBL" id="SEK23363.1"/>
    </source>
</evidence>
<keyword evidence="4" id="KW-1185">Reference proteome</keyword>
<keyword evidence="1" id="KW-1133">Transmembrane helix</keyword>
<evidence type="ECO:0000256" key="1">
    <source>
        <dbReference type="SAM" id="Phobius"/>
    </source>
</evidence>
<keyword evidence="1" id="KW-0472">Membrane</keyword>
<dbReference type="InterPro" id="IPR007492">
    <property type="entry name" value="LytTR_DNA-bd_dom"/>
</dbReference>
<feature type="transmembrane region" description="Helical" evidence="1">
    <location>
        <begin position="73"/>
        <end position="95"/>
    </location>
</feature>
<dbReference type="OrthoDB" id="7028951at2"/>
<gene>
    <name evidence="3" type="ORF">SAMN05443999_10138</name>
</gene>
<sequence length="258" mass="28169">MASYEGLLSPLTLFILSAGWCIAVIAGPFGTYATMTWLVRVIYWGCVIGTGLMAGIVARSLMMTFGIRAPVRFDFGASLLTCVLLAPAIMALRGWLDPVLTHGDLKLWSIAFNTFMIVAGVFVLRRMLGAEQPAGYAGDIPEEAPRPRLHRRLSEVRASEIMRLSANDHFVDVATDAGQETLRLRLADAIAEMEPVAGLCTHRSHWVTLSAITGVERESGGKVFVRLRNGDRVPVSRKYRPRLEVAGWIGSEAGGQAR</sequence>
<proteinExistence type="predicted"/>
<dbReference type="EMBL" id="FOAG01000001">
    <property type="protein sequence ID" value="SEK23363.1"/>
    <property type="molecule type" value="Genomic_DNA"/>
</dbReference>
<evidence type="ECO:0000259" key="2">
    <source>
        <dbReference type="PROSITE" id="PS50930"/>
    </source>
</evidence>
<dbReference type="PROSITE" id="PS50930">
    <property type="entry name" value="HTH_LYTTR"/>
    <property type="match status" value="1"/>
</dbReference>
<organism evidence="3 4">
    <name type="scientific">Roseovarius azorensis</name>
    <dbReference type="NCBI Taxonomy" id="1287727"/>
    <lineage>
        <taxon>Bacteria</taxon>
        <taxon>Pseudomonadati</taxon>
        <taxon>Pseudomonadota</taxon>
        <taxon>Alphaproteobacteria</taxon>
        <taxon>Rhodobacterales</taxon>
        <taxon>Roseobacteraceae</taxon>
        <taxon>Roseovarius</taxon>
    </lineage>
</organism>
<dbReference type="GO" id="GO:0003677">
    <property type="term" value="F:DNA binding"/>
    <property type="evidence" value="ECO:0007669"/>
    <property type="project" value="InterPro"/>
</dbReference>
<feature type="transmembrane region" description="Helical" evidence="1">
    <location>
        <begin position="41"/>
        <end position="61"/>
    </location>
</feature>
<protein>
    <submittedName>
        <fullName evidence="3">Transcriptional regulator, LytTR family</fullName>
    </submittedName>
</protein>
<keyword evidence="1" id="KW-0812">Transmembrane</keyword>
<dbReference type="RefSeq" id="WP_093030237.1">
    <property type="nucleotide sequence ID" value="NZ_FOAG01000001.1"/>
</dbReference>
<dbReference type="AlphaFoldDB" id="A0A1H7FB28"/>
<dbReference type="SMART" id="SM00850">
    <property type="entry name" value="LytTR"/>
    <property type="match status" value="1"/>
</dbReference>
<feature type="transmembrane region" description="Helical" evidence="1">
    <location>
        <begin position="7"/>
        <end position="29"/>
    </location>
</feature>